<accession>A0A8A4ZDV6</accession>
<organism evidence="2 3">
    <name type="scientific">Pengzhenrongella sicca</name>
    <dbReference type="NCBI Taxonomy" id="2819238"/>
    <lineage>
        <taxon>Bacteria</taxon>
        <taxon>Bacillati</taxon>
        <taxon>Actinomycetota</taxon>
        <taxon>Actinomycetes</taxon>
        <taxon>Micrococcales</taxon>
        <taxon>Pengzhenrongella</taxon>
    </lineage>
</organism>
<reference evidence="2" key="1">
    <citation type="submission" date="2021-03" db="EMBL/GenBank/DDBJ databases">
        <title>Pengzhenrongella sicca gen. nov., sp. nov., a new member of suborder Micrococcineae isolated from High-Arctic tundra soil.</title>
        <authorList>
            <person name="Peng F."/>
        </authorList>
    </citation>
    <scope>NUCLEOTIDE SEQUENCE</scope>
    <source>
        <strain evidence="2">LRZ-2</strain>
    </source>
</reference>
<dbReference type="KEGG" id="psic:J4E96_15520"/>
<sequence length="101" mass="10834">MPSGRSSKRHPRGGVGGPPPLDLQRALGGRSSEDAADGAWTVQSVNGSERTFRCPGCQQLIAPGTPHLVAWASDGLLGAQASLEARRHWHRSCWAARGRRR</sequence>
<dbReference type="AlphaFoldDB" id="A0A8A4ZDV6"/>
<gene>
    <name evidence="2" type="ORF">J4E96_15520</name>
</gene>
<evidence type="ECO:0008006" key="4">
    <source>
        <dbReference type="Google" id="ProtNLM"/>
    </source>
</evidence>
<feature type="compositionally biased region" description="Basic residues" evidence="1">
    <location>
        <begin position="1"/>
        <end position="12"/>
    </location>
</feature>
<name>A0A8A4ZDV6_9MICO</name>
<proteinExistence type="predicted"/>
<evidence type="ECO:0000313" key="2">
    <source>
        <dbReference type="EMBL" id="QTE28736.1"/>
    </source>
</evidence>
<evidence type="ECO:0000313" key="3">
    <source>
        <dbReference type="Proteomes" id="UP000663937"/>
    </source>
</evidence>
<dbReference type="RefSeq" id="WP_227422982.1">
    <property type="nucleotide sequence ID" value="NZ_CP071868.1"/>
</dbReference>
<feature type="region of interest" description="Disordered" evidence="1">
    <location>
        <begin position="1"/>
        <end position="38"/>
    </location>
</feature>
<evidence type="ECO:0000256" key="1">
    <source>
        <dbReference type="SAM" id="MobiDB-lite"/>
    </source>
</evidence>
<dbReference type="EMBL" id="CP071868">
    <property type="protein sequence ID" value="QTE28736.1"/>
    <property type="molecule type" value="Genomic_DNA"/>
</dbReference>
<protein>
    <recommendedName>
        <fullName evidence="4">ATP/GTP-binding protein</fullName>
    </recommendedName>
</protein>
<keyword evidence="3" id="KW-1185">Reference proteome</keyword>
<dbReference type="Proteomes" id="UP000663937">
    <property type="component" value="Chromosome"/>
</dbReference>